<dbReference type="NCBIfam" id="TIGR03654">
    <property type="entry name" value="L6_bact"/>
    <property type="match status" value="1"/>
</dbReference>
<evidence type="ECO:0000256" key="5">
    <source>
        <dbReference type="RuleBase" id="RU003870"/>
    </source>
</evidence>
<evidence type="ECO:0000256" key="1">
    <source>
        <dbReference type="ARBA" id="ARBA00022980"/>
    </source>
</evidence>
<keyword evidence="3 5" id="KW-0694">RNA-binding</keyword>
<accession>A0ABS4FY81</accession>
<dbReference type="InterPro" id="IPR036789">
    <property type="entry name" value="Ribosomal_uL6-like_a/b-dom_sf"/>
</dbReference>
<dbReference type="EMBL" id="JAGGKG010000026">
    <property type="protein sequence ID" value="MBP1907424.1"/>
    <property type="molecule type" value="Genomic_DNA"/>
</dbReference>
<evidence type="ECO:0000256" key="4">
    <source>
        <dbReference type="RuleBase" id="RU003869"/>
    </source>
</evidence>
<name>A0ABS4FY81_9BACL</name>
<dbReference type="HAMAP" id="MF_01365_B">
    <property type="entry name" value="Ribosomal_uL6_B"/>
    <property type="match status" value="1"/>
</dbReference>
<dbReference type="InterPro" id="IPR000702">
    <property type="entry name" value="Ribosomal_uL6-like"/>
</dbReference>
<keyword evidence="1 3" id="KW-0689">Ribosomal protein</keyword>
<dbReference type="PIRSF" id="PIRSF002162">
    <property type="entry name" value="Ribosomal_L6"/>
    <property type="match status" value="1"/>
</dbReference>
<keyword evidence="2 3" id="KW-0687">Ribonucleoprotein</keyword>
<organism evidence="7 8">
    <name type="scientific">Paenibacillus turicensis</name>
    <dbReference type="NCBI Taxonomy" id="160487"/>
    <lineage>
        <taxon>Bacteria</taxon>
        <taxon>Bacillati</taxon>
        <taxon>Bacillota</taxon>
        <taxon>Bacilli</taxon>
        <taxon>Bacillales</taxon>
        <taxon>Paenibacillaceae</taxon>
        <taxon>Paenibacillus</taxon>
    </lineage>
</organism>
<dbReference type="RefSeq" id="WP_210091003.1">
    <property type="nucleotide sequence ID" value="NZ_JAGGKG010000026.1"/>
</dbReference>
<evidence type="ECO:0000256" key="3">
    <source>
        <dbReference type="HAMAP-Rule" id="MF_01365"/>
    </source>
</evidence>
<evidence type="ECO:0000256" key="2">
    <source>
        <dbReference type="ARBA" id="ARBA00023274"/>
    </source>
</evidence>
<comment type="caution">
    <text evidence="7">The sequence shown here is derived from an EMBL/GenBank/DDBJ whole genome shotgun (WGS) entry which is preliminary data.</text>
</comment>
<keyword evidence="8" id="KW-1185">Reference proteome</keyword>
<comment type="similarity">
    <text evidence="3 4">Belongs to the universal ribosomal protein uL6 family.</text>
</comment>
<dbReference type="SUPFAM" id="SSF56053">
    <property type="entry name" value="Ribosomal protein L6"/>
    <property type="match status" value="2"/>
</dbReference>
<evidence type="ECO:0000259" key="6">
    <source>
        <dbReference type="Pfam" id="PF00347"/>
    </source>
</evidence>
<proteinExistence type="inferred from homology"/>
<dbReference type="InterPro" id="IPR019906">
    <property type="entry name" value="Ribosomal_uL6_bac-type"/>
</dbReference>
<dbReference type="PANTHER" id="PTHR11655:SF14">
    <property type="entry name" value="LARGE RIBOSOMAL SUBUNIT PROTEIN UL6M"/>
    <property type="match status" value="1"/>
</dbReference>
<feature type="domain" description="Large ribosomal subunit protein uL6 alpha-beta" evidence="6">
    <location>
        <begin position="11"/>
        <end position="82"/>
    </location>
</feature>
<dbReference type="Proteomes" id="UP001519272">
    <property type="component" value="Unassembled WGS sequence"/>
</dbReference>
<sequence length="180" mass="19742">MSRIGRKPIEIPSGVDVTLNNSVITVKGPKGTLTREIHKEMKVSVDGNTILVERPSDHKTHRSLHGTTRTVVSNMVDGVTNGYSKTLELVGVGYRASKSGEKLVLNVGYSHPVEITPEPGIVFEVPSNTKIIVNGINKERVGEYAAKIRSVREPEPYKGKGIKYEGERIIRKEGKAGKKK</sequence>
<keyword evidence="3 5" id="KW-0699">rRNA-binding</keyword>
<dbReference type="PANTHER" id="PTHR11655">
    <property type="entry name" value="60S/50S RIBOSOMAL PROTEIN L6/L9"/>
    <property type="match status" value="1"/>
</dbReference>
<protein>
    <recommendedName>
        <fullName evidence="3">Large ribosomal subunit protein uL6</fullName>
    </recommendedName>
</protein>
<dbReference type="InterPro" id="IPR002358">
    <property type="entry name" value="Ribosomal_uL6_CS"/>
</dbReference>
<comment type="function">
    <text evidence="3 5">This protein binds to the 23S rRNA, and is important in its secondary structure. It is located near the subunit interface in the base of the L7/L12 stalk, and near the tRNA binding site of the peptidyltransferase center.</text>
</comment>
<evidence type="ECO:0000313" key="8">
    <source>
        <dbReference type="Proteomes" id="UP001519272"/>
    </source>
</evidence>
<gene>
    <name evidence="3" type="primary">rplF</name>
    <name evidence="7" type="ORF">J2Z32_004099</name>
</gene>
<dbReference type="Pfam" id="PF00347">
    <property type="entry name" value="Ribosomal_L6"/>
    <property type="match status" value="2"/>
</dbReference>
<evidence type="ECO:0000313" key="7">
    <source>
        <dbReference type="EMBL" id="MBP1907424.1"/>
    </source>
</evidence>
<feature type="domain" description="Large ribosomal subunit protein uL6 alpha-beta" evidence="6">
    <location>
        <begin position="90"/>
        <end position="164"/>
    </location>
</feature>
<dbReference type="PROSITE" id="PS00525">
    <property type="entry name" value="RIBOSOMAL_L6_1"/>
    <property type="match status" value="1"/>
</dbReference>
<dbReference type="Gene3D" id="3.90.930.12">
    <property type="entry name" value="Ribosomal protein L6, alpha-beta domain"/>
    <property type="match status" value="2"/>
</dbReference>
<reference evidence="7 8" key="1">
    <citation type="submission" date="2021-03" db="EMBL/GenBank/DDBJ databases">
        <title>Genomic Encyclopedia of Type Strains, Phase IV (KMG-IV): sequencing the most valuable type-strain genomes for metagenomic binning, comparative biology and taxonomic classification.</title>
        <authorList>
            <person name="Goeker M."/>
        </authorList>
    </citation>
    <scope>NUCLEOTIDE SEQUENCE [LARGE SCALE GENOMIC DNA]</scope>
    <source>
        <strain evidence="7 8">DSM 14349</strain>
    </source>
</reference>
<dbReference type="PRINTS" id="PR00059">
    <property type="entry name" value="RIBOSOMALL6"/>
</dbReference>
<dbReference type="InterPro" id="IPR020040">
    <property type="entry name" value="Ribosomal_uL6_a/b-dom"/>
</dbReference>
<comment type="subunit">
    <text evidence="3">Part of the 50S ribosomal subunit.</text>
</comment>
<dbReference type="GO" id="GO:0005840">
    <property type="term" value="C:ribosome"/>
    <property type="evidence" value="ECO:0007669"/>
    <property type="project" value="UniProtKB-KW"/>
</dbReference>